<reference evidence="2" key="1">
    <citation type="submission" date="2020-10" db="EMBL/GenBank/DDBJ databases">
        <authorList>
            <person name="Gilroy R."/>
        </authorList>
    </citation>
    <scope>NUCLEOTIDE SEQUENCE</scope>
    <source>
        <strain evidence="2">ChiBcolR7-354</strain>
    </source>
</reference>
<dbReference type="GO" id="GO:0016747">
    <property type="term" value="F:acyltransferase activity, transferring groups other than amino-acyl groups"/>
    <property type="evidence" value="ECO:0007669"/>
    <property type="project" value="InterPro"/>
</dbReference>
<sequence length="146" mass="16456">MEFHVKRFEEITNGELYEILKLRVDVFVVEQRCAYPDLDGRDRAALHVFCEEGGEILAYLRVLPERKYFPDAAGIGRVIAKRRGAGLGAKILAEGVRAAAERLGSRRIRLEAQSYAQGFYEKAGFVCCSDEFDEDGIPHVEMVLDT</sequence>
<dbReference type="EMBL" id="DVGA01000062">
    <property type="protein sequence ID" value="HIQ78833.1"/>
    <property type="molecule type" value="Genomic_DNA"/>
</dbReference>
<evidence type="ECO:0000313" key="2">
    <source>
        <dbReference type="EMBL" id="HIQ78833.1"/>
    </source>
</evidence>
<feature type="domain" description="N-acetyltransferase" evidence="1">
    <location>
        <begin position="6"/>
        <end position="146"/>
    </location>
</feature>
<dbReference type="SUPFAM" id="SSF55729">
    <property type="entry name" value="Acyl-CoA N-acyltransferases (Nat)"/>
    <property type="match status" value="1"/>
</dbReference>
<accession>A0A9D1CSW7</accession>
<protein>
    <submittedName>
        <fullName evidence="2">GNAT family N-acetyltransferase</fullName>
    </submittedName>
</protein>
<dbReference type="InterPro" id="IPR016181">
    <property type="entry name" value="Acyl_CoA_acyltransferase"/>
</dbReference>
<dbReference type="Pfam" id="PF13673">
    <property type="entry name" value="Acetyltransf_10"/>
    <property type="match status" value="1"/>
</dbReference>
<gene>
    <name evidence="2" type="ORF">IAB77_06200</name>
</gene>
<dbReference type="InterPro" id="IPR000182">
    <property type="entry name" value="GNAT_dom"/>
</dbReference>
<dbReference type="Gene3D" id="3.40.630.30">
    <property type="match status" value="1"/>
</dbReference>
<dbReference type="Proteomes" id="UP000824262">
    <property type="component" value="Unassembled WGS sequence"/>
</dbReference>
<dbReference type="PROSITE" id="PS51186">
    <property type="entry name" value="GNAT"/>
    <property type="match status" value="1"/>
</dbReference>
<dbReference type="AlphaFoldDB" id="A0A9D1CSW7"/>
<proteinExistence type="predicted"/>
<organism evidence="2 3">
    <name type="scientific">Candidatus Scatomorpha intestinavium</name>
    <dbReference type="NCBI Taxonomy" id="2840922"/>
    <lineage>
        <taxon>Bacteria</taxon>
        <taxon>Bacillati</taxon>
        <taxon>Bacillota</taxon>
        <taxon>Clostridia</taxon>
        <taxon>Eubacteriales</taxon>
        <taxon>Candidatus Scatomorpha</taxon>
    </lineage>
</organism>
<evidence type="ECO:0000313" key="3">
    <source>
        <dbReference type="Proteomes" id="UP000824262"/>
    </source>
</evidence>
<reference evidence="2" key="2">
    <citation type="journal article" date="2021" name="PeerJ">
        <title>Extensive microbial diversity within the chicken gut microbiome revealed by metagenomics and culture.</title>
        <authorList>
            <person name="Gilroy R."/>
            <person name="Ravi A."/>
            <person name="Getino M."/>
            <person name="Pursley I."/>
            <person name="Horton D.L."/>
            <person name="Alikhan N.F."/>
            <person name="Baker D."/>
            <person name="Gharbi K."/>
            <person name="Hall N."/>
            <person name="Watson M."/>
            <person name="Adriaenssens E.M."/>
            <person name="Foster-Nyarko E."/>
            <person name="Jarju S."/>
            <person name="Secka A."/>
            <person name="Antonio M."/>
            <person name="Oren A."/>
            <person name="Chaudhuri R.R."/>
            <person name="La Ragione R."/>
            <person name="Hildebrand F."/>
            <person name="Pallen M.J."/>
        </authorList>
    </citation>
    <scope>NUCLEOTIDE SEQUENCE</scope>
    <source>
        <strain evidence="2">ChiBcolR7-354</strain>
    </source>
</reference>
<evidence type="ECO:0000259" key="1">
    <source>
        <dbReference type="PROSITE" id="PS51186"/>
    </source>
</evidence>
<dbReference type="CDD" id="cd04301">
    <property type="entry name" value="NAT_SF"/>
    <property type="match status" value="1"/>
</dbReference>
<comment type="caution">
    <text evidence="2">The sequence shown here is derived from an EMBL/GenBank/DDBJ whole genome shotgun (WGS) entry which is preliminary data.</text>
</comment>
<name>A0A9D1CSW7_9FIRM</name>